<evidence type="ECO:0000313" key="1">
    <source>
        <dbReference type="EMBL" id="KAK7473927.1"/>
    </source>
</evidence>
<dbReference type="EMBL" id="JACVVK020000453">
    <property type="protein sequence ID" value="KAK7473927.1"/>
    <property type="molecule type" value="Genomic_DNA"/>
</dbReference>
<dbReference type="Gene3D" id="3.40.390.10">
    <property type="entry name" value="Collagenase (Catalytic Domain)"/>
    <property type="match status" value="1"/>
</dbReference>
<proteinExistence type="predicted"/>
<organism evidence="1 2">
    <name type="scientific">Batillaria attramentaria</name>
    <dbReference type="NCBI Taxonomy" id="370345"/>
    <lineage>
        <taxon>Eukaryota</taxon>
        <taxon>Metazoa</taxon>
        <taxon>Spiralia</taxon>
        <taxon>Lophotrochozoa</taxon>
        <taxon>Mollusca</taxon>
        <taxon>Gastropoda</taxon>
        <taxon>Caenogastropoda</taxon>
        <taxon>Sorbeoconcha</taxon>
        <taxon>Cerithioidea</taxon>
        <taxon>Batillariidae</taxon>
        <taxon>Batillaria</taxon>
    </lineage>
</organism>
<dbReference type="Proteomes" id="UP001519460">
    <property type="component" value="Unassembled WGS sequence"/>
</dbReference>
<gene>
    <name evidence="1" type="ORF">BaRGS_00034832</name>
</gene>
<dbReference type="SUPFAM" id="SSF55486">
    <property type="entry name" value="Metalloproteases ('zincins'), catalytic domain"/>
    <property type="match status" value="1"/>
</dbReference>
<reference evidence="1 2" key="1">
    <citation type="journal article" date="2023" name="Sci. Data">
        <title>Genome assembly of the Korean intertidal mud-creeper Batillaria attramentaria.</title>
        <authorList>
            <person name="Patra A.K."/>
            <person name="Ho P.T."/>
            <person name="Jun S."/>
            <person name="Lee S.J."/>
            <person name="Kim Y."/>
            <person name="Won Y.J."/>
        </authorList>
    </citation>
    <scope>NUCLEOTIDE SEQUENCE [LARGE SCALE GENOMIC DNA]</scope>
    <source>
        <strain evidence="1">Wonlab-2016</strain>
    </source>
</reference>
<comment type="caution">
    <text evidence="1">The sequence shown here is derived from an EMBL/GenBank/DDBJ whole genome shotgun (WGS) entry which is preliminary data.</text>
</comment>
<evidence type="ECO:0000313" key="2">
    <source>
        <dbReference type="Proteomes" id="UP001519460"/>
    </source>
</evidence>
<keyword evidence="2" id="KW-1185">Reference proteome</keyword>
<protein>
    <recommendedName>
        <fullName evidence="3">Lysine-specific metallo-endopeptidase domain-containing protein</fullName>
    </recommendedName>
</protein>
<feature type="non-terminal residue" evidence="1">
    <location>
        <position position="245"/>
    </location>
</feature>
<sequence>MRPNGLDQFYQKYTQAYGIPILGSSNAQAEALKRACYLVRFLLADHAPVRHMVYRLSGRFAVFGAGETPESIPEHATYGTTSGPAWGATFWIPVSSTAGTNLLCDQSDSHTPESIALHEMAHMLHRLGAEFAIDGWNDRLKASYTSAKANGLWSNTYAQKDYIEYFAEGVQSYFDDNWRVEKADGHHNNISTRKQLMNYDPQLHGVIDELFPCKNTLLARCSSTREEEQNQILKMDCVPYVASPT</sequence>
<name>A0ABD0JHP6_9CAEN</name>
<evidence type="ECO:0008006" key="3">
    <source>
        <dbReference type="Google" id="ProtNLM"/>
    </source>
</evidence>
<dbReference type="InterPro" id="IPR024079">
    <property type="entry name" value="MetalloPept_cat_dom_sf"/>
</dbReference>
<dbReference type="AlphaFoldDB" id="A0ABD0JHP6"/>
<accession>A0ABD0JHP6</accession>